<dbReference type="PROSITE" id="PS51741">
    <property type="entry name" value="F_BAR"/>
    <property type="match status" value="1"/>
</dbReference>
<dbReference type="PANTHER" id="PTHR23065">
    <property type="entry name" value="PROLINE-SERINE-THREONINE PHOSPHATASE INTERACTING PROTEIN 1"/>
    <property type="match status" value="1"/>
</dbReference>
<dbReference type="GO" id="GO:0005737">
    <property type="term" value="C:cytoplasm"/>
    <property type="evidence" value="ECO:0007669"/>
    <property type="project" value="TreeGrafter"/>
</dbReference>
<keyword evidence="4" id="KW-1185">Reference proteome</keyword>
<dbReference type="Gene3D" id="1.20.1270.60">
    <property type="entry name" value="Arfaptin homology (AH) domain/BAR domain"/>
    <property type="match status" value="1"/>
</dbReference>
<gene>
    <name evidence="5" type="primary">LOC116222989</name>
</gene>
<feature type="compositionally biased region" description="Polar residues" evidence="2">
    <location>
        <begin position="52"/>
        <end position="64"/>
    </location>
</feature>
<dbReference type="InterPro" id="IPR031160">
    <property type="entry name" value="F_BAR_dom"/>
</dbReference>
<evidence type="ECO:0000256" key="2">
    <source>
        <dbReference type="SAM" id="MobiDB-lite"/>
    </source>
</evidence>
<dbReference type="SUPFAM" id="SSF103657">
    <property type="entry name" value="BAR/IMD domain-like"/>
    <property type="match status" value="1"/>
</dbReference>
<sequence length="109" mass="13006">MEDFREKQKETRKKTEHQMDALHKQKATQYKKTIEFKKTYEQKCRDKEEAEQNMNRNATTSSVKQQEKLYSKTQQAKNSAEEADNMYNSNVCLLGKIREDGRNEYVKSM</sequence>
<dbReference type="GO" id="GO:0005884">
    <property type="term" value="C:actin filament"/>
    <property type="evidence" value="ECO:0007669"/>
    <property type="project" value="TreeGrafter"/>
</dbReference>
<dbReference type="AlphaFoldDB" id="A0A6P8G4W2"/>
<reference evidence="5" key="1">
    <citation type="submission" date="2025-08" db="UniProtKB">
        <authorList>
            <consortium name="RefSeq"/>
        </authorList>
    </citation>
    <scope>IDENTIFICATION</scope>
</reference>
<proteinExistence type="predicted"/>
<dbReference type="KEGG" id="char:116222989"/>
<dbReference type="GO" id="GO:0005886">
    <property type="term" value="C:plasma membrane"/>
    <property type="evidence" value="ECO:0007669"/>
    <property type="project" value="TreeGrafter"/>
</dbReference>
<evidence type="ECO:0000313" key="4">
    <source>
        <dbReference type="Proteomes" id="UP000515152"/>
    </source>
</evidence>
<evidence type="ECO:0000256" key="1">
    <source>
        <dbReference type="PROSITE-ProRule" id="PRU01077"/>
    </source>
</evidence>
<evidence type="ECO:0000259" key="3">
    <source>
        <dbReference type="PROSITE" id="PS51741"/>
    </source>
</evidence>
<dbReference type="GO" id="GO:0030041">
    <property type="term" value="P:actin filament polymerization"/>
    <property type="evidence" value="ECO:0007669"/>
    <property type="project" value="TreeGrafter"/>
</dbReference>
<organism evidence="4 5">
    <name type="scientific">Clupea harengus</name>
    <name type="common">Atlantic herring</name>
    <dbReference type="NCBI Taxonomy" id="7950"/>
    <lineage>
        <taxon>Eukaryota</taxon>
        <taxon>Metazoa</taxon>
        <taxon>Chordata</taxon>
        <taxon>Craniata</taxon>
        <taxon>Vertebrata</taxon>
        <taxon>Euteleostomi</taxon>
        <taxon>Actinopterygii</taxon>
        <taxon>Neopterygii</taxon>
        <taxon>Teleostei</taxon>
        <taxon>Clupei</taxon>
        <taxon>Clupeiformes</taxon>
        <taxon>Clupeoidei</taxon>
        <taxon>Clupeidae</taxon>
        <taxon>Clupea</taxon>
    </lineage>
</organism>
<feature type="region of interest" description="Disordered" evidence="2">
    <location>
        <begin position="1"/>
        <end position="26"/>
    </location>
</feature>
<dbReference type="InterPro" id="IPR027267">
    <property type="entry name" value="AH/BAR_dom_sf"/>
</dbReference>
<name>A0A6P8G4W2_CLUHA</name>
<evidence type="ECO:0000313" key="5">
    <source>
        <dbReference type="RefSeq" id="XP_031434314.1"/>
    </source>
</evidence>
<feature type="domain" description="F-BAR" evidence="3">
    <location>
        <begin position="1"/>
        <end position="109"/>
    </location>
</feature>
<feature type="region of interest" description="Disordered" evidence="2">
    <location>
        <begin position="47"/>
        <end position="82"/>
    </location>
</feature>
<dbReference type="Proteomes" id="UP000515152">
    <property type="component" value="Chromosome 12"/>
</dbReference>
<dbReference type="GO" id="GO:0051015">
    <property type="term" value="F:actin filament binding"/>
    <property type="evidence" value="ECO:0007669"/>
    <property type="project" value="TreeGrafter"/>
</dbReference>
<dbReference type="RefSeq" id="XP_031434314.1">
    <property type="nucleotide sequence ID" value="XM_031578454.1"/>
</dbReference>
<keyword evidence="1" id="KW-0175">Coiled coil</keyword>
<dbReference type="PANTHER" id="PTHR23065:SF9">
    <property type="entry name" value="PROLINE-SERINE-THREONINE PHOSPHATASE-INTERACTING PROTEIN 2"/>
    <property type="match status" value="1"/>
</dbReference>
<dbReference type="GeneID" id="116222989"/>
<dbReference type="OrthoDB" id="10255964at2759"/>
<accession>A0A6P8G4W2</accession>
<protein>
    <submittedName>
        <fullName evidence="5">Proline-serine-threonine phosphatase-interacting protein 2-like</fullName>
    </submittedName>
</protein>